<keyword evidence="8" id="KW-1185">Reference proteome</keyword>
<dbReference type="GO" id="GO:0016020">
    <property type="term" value="C:membrane"/>
    <property type="evidence" value="ECO:0007669"/>
    <property type="project" value="UniProtKB-SubCell"/>
</dbReference>
<evidence type="ECO:0000313" key="8">
    <source>
        <dbReference type="Proteomes" id="UP000256328"/>
    </source>
</evidence>
<dbReference type="SMART" id="SM00449">
    <property type="entry name" value="SPRY"/>
    <property type="match status" value="1"/>
</dbReference>
<dbReference type="Proteomes" id="UP000256328">
    <property type="component" value="Unassembled WGS sequence"/>
</dbReference>
<comment type="caution">
    <text evidence="7">The sequence shown here is derived from an EMBL/GenBank/DDBJ whole genome shotgun (WGS) entry which is preliminary data.</text>
</comment>
<evidence type="ECO:0000313" key="7">
    <source>
        <dbReference type="EMBL" id="RDW87815.1"/>
    </source>
</evidence>
<feature type="domain" description="SPRY" evidence="6">
    <location>
        <begin position="219"/>
        <end position="375"/>
    </location>
</feature>
<sequence length="382" mass="41514">MCFGKSLKGDDPSAQFSEAPRPSESKYPPQSGTAKMPQQEPYSPPSGPPPSHHQETYAPPSGPPPSHQNEGYAPPPGPPPSHRTADYAPPSGPPPSKGEPYHDWQTAVPDTSLLPPPPSLGNQQSRTNNATEQEAEQGEGWCQQNPMLGPTSLGYEAMQALNSGNIGVIRPRPYVGDLERLRAGIWKGKTKSKSPDSCIVSTLPLYSVDAHSPIQTRASKTIYYEVKISKHNRSEVSLALGFTAPPYPTFRLPGWHRGCLAVHGDDGSKYINDRWGGKDFTSPFKPGQTIGIGMTFAARNTNAPPAYGGAQTTATTPIDVEIFLTKDGKRDGSWNLHEEGDAVEDLPVTGLEGMHDLYAAIGTFESVEFEIIFDEREWMYHP</sequence>
<evidence type="ECO:0000256" key="2">
    <source>
        <dbReference type="ARBA" id="ARBA00022692"/>
    </source>
</evidence>
<dbReference type="PANTHER" id="PTHR12864">
    <property type="entry name" value="RAN BINDING PROTEIN 9-RELATED"/>
    <property type="match status" value="1"/>
</dbReference>
<dbReference type="InterPro" id="IPR035780">
    <property type="entry name" value="SPRY_Ssh4-like"/>
</dbReference>
<dbReference type="AlphaFoldDB" id="A0A3D8SNB7"/>
<proteinExistence type="predicted"/>
<protein>
    <submittedName>
        <fullName evidence="7">Putative spry-containing protein</fullName>
    </submittedName>
</protein>
<feature type="compositionally biased region" description="Polar residues" evidence="5">
    <location>
        <begin position="121"/>
        <end position="132"/>
    </location>
</feature>
<dbReference type="InterPro" id="IPR003877">
    <property type="entry name" value="SPRY_dom"/>
</dbReference>
<evidence type="ECO:0000256" key="1">
    <source>
        <dbReference type="ARBA" id="ARBA00004370"/>
    </source>
</evidence>
<feature type="region of interest" description="Disordered" evidence="5">
    <location>
        <begin position="1"/>
        <end position="146"/>
    </location>
</feature>
<accession>A0A3D8SNB7</accession>
<keyword evidence="3" id="KW-1133">Transmembrane helix</keyword>
<reference evidence="7 8" key="1">
    <citation type="journal article" date="2018" name="IMA Fungus">
        <title>IMA Genome-F 9: Draft genome sequence of Annulohypoxylon stygium, Aspergillus mulundensis, Berkeleyomyces basicola (syn. Thielaviopsis basicola), Ceratocystis smalleyi, two Cercospora beticola strains, Coleophoma cylindrospora, Fusarium fracticaudum, Phialophora cf. hyalina, and Morchella septimelata.</title>
        <authorList>
            <person name="Wingfield B.D."/>
            <person name="Bills G.F."/>
            <person name="Dong Y."/>
            <person name="Huang W."/>
            <person name="Nel W.J."/>
            <person name="Swalarsk-Parry B.S."/>
            <person name="Vaghefi N."/>
            <person name="Wilken P.M."/>
            <person name="An Z."/>
            <person name="de Beer Z.W."/>
            <person name="De Vos L."/>
            <person name="Chen L."/>
            <person name="Duong T.A."/>
            <person name="Gao Y."/>
            <person name="Hammerbacher A."/>
            <person name="Kikkert J.R."/>
            <person name="Li Y."/>
            <person name="Li H."/>
            <person name="Li K."/>
            <person name="Li Q."/>
            <person name="Liu X."/>
            <person name="Ma X."/>
            <person name="Naidoo K."/>
            <person name="Pethybridge S.J."/>
            <person name="Sun J."/>
            <person name="Steenkamp E.T."/>
            <person name="van der Nest M.A."/>
            <person name="van Wyk S."/>
            <person name="Wingfield M.J."/>
            <person name="Xiong C."/>
            <person name="Yue Q."/>
            <person name="Zhang X."/>
        </authorList>
    </citation>
    <scope>NUCLEOTIDE SEQUENCE [LARGE SCALE GENOMIC DNA]</scope>
    <source>
        <strain evidence="7 8">BP5796</strain>
    </source>
</reference>
<dbReference type="Pfam" id="PF00622">
    <property type="entry name" value="SPRY"/>
    <property type="match status" value="1"/>
</dbReference>
<comment type="subcellular location">
    <subcellularLocation>
        <location evidence="1">Membrane</location>
    </subcellularLocation>
</comment>
<evidence type="ECO:0000256" key="5">
    <source>
        <dbReference type="SAM" id="MobiDB-lite"/>
    </source>
</evidence>
<evidence type="ECO:0000256" key="3">
    <source>
        <dbReference type="ARBA" id="ARBA00022989"/>
    </source>
</evidence>
<dbReference type="EMBL" id="PDLN01000004">
    <property type="protein sequence ID" value="RDW87815.1"/>
    <property type="molecule type" value="Genomic_DNA"/>
</dbReference>
<evidence type="ECO:0000256" key="4">
    <source>
        <dbReference type="ARBA" id="ARBA00023136"/>
    </source>
</evidence>
<keyword evidence="4" id="KW-0472">Membrane</keyword>
<dbReference type="CDD" id="cd12910">
    <property type="entry name" value="SPRY_SSH4_like"/>
    <property type="match status" value="1"/>
</dbReference>
<dbReference type="Gene3D" id="2.60.120.920">
    <property type="match status" value="1"/>
</dbReference>
<gene>
    <name evidence="7" type="ORF">BP5796_03509</name>
</gene>
<dbReference type="OrthoDB" id="25503at2759"/>
<keyword evidence="2" id="KW-0812">Transmembrane</keyword>
<evidence type="ECO:0000259" key="6">
    <source>
        <dbReference type="SMART" id="SM00449"/>
    </source>
</evidence>
<name>A0A3D8SNB7_9HELO</name>
<feature type="compositionally biased region" description="Pro residues" evidence="5">
    <location>
        <begin position="42"/>
        <end position="51"/>
    </location>
</feature>
<dbReference type="InterPro" id="IPR050618">
    <property type="entry name" value="Ubq-SigPath_Reg"/>
</dbReference>
<dbReference type="InterPro" id="IPR043136">
    <property type="entry name" value="B30.2/SPRY_sf"/>
</dbReference>
<organism evidence="7 8">
    <name type="scientific">Coleophoma crateriformis</name>
    <dbReference type="NCBI Taxonomy" id="565419"/>
    <lineage>
        <taxon>Eukaryota</taxon>
        <taxon>Fungi</taxon>
        <taxon>Dikarya</taxon>
        <taxon>Ascomycota</taxon>
        <taxon>Pezizomycotina</taxon>
        <taxon>Leotiomycetes</taxon>
        <taxon>Helotiales</taxon>
        <taxon>Dermateaceae</taxon>
        <taxon>Coleophoma</taxon>
    </lineage>
</organism>